<gene>
    <name evidence="3" type="ORF">D9758_017586</name>
</gene>
<feature type="compositionally biased region" description="Basic and acidic residues" evidence="1">
    <location>
        <begin position="269"/>
        <end position="281"/>
    </location>
</feature>
<feature type="compositionally biased region" description="Polar residues" evidence="1">
    <location>
        <begin position="1"/>
        <end position="27"/>
    </location>
</feature>
<dbReference type="PANTHER" id="PTHR19446">
    <property type="entry name" value="REVERSE TRANSCRIPTASES"/>
    <property type="match status" value="1"/>
</dbReference>
<feature type="compositionally biased region" description="Low complexity" evidence="1">
    <location>
        <begin position="297"/>
        <end position="312"/>
    </location>
</feature>
<dbReference type="EMBL" id="JAACJM010000277">
    <property type="protein sequence ID" value="KAF5333944.1"/>
    <property type="molecule type" value="Genomic_DNA"/>
</dbReference>
<dbReference type="OrthoDB" id="3264871at2759"/>
<feature type="compositionally biased region" description="Low complexity" evidence="1">
    <location>
        <begin position="58"/>
        <end position="76"/>
    </location>
</feature>
<reference evidence="3 4" key="1">
    <citation type="journal article" date="2020" name="ISME J.">
        <title>Uncovering the hidden diversity of litter-decomposition mechanisms in mushroom-forming fungi.</title>
        <authorList>
            <person name="Floudas D."/>
            <person name="Bentzer J."/>
            <person name="Ahren D."/>
            <person name="Johansson T."/>
            <person name="Persson P."/>
            <person name="Tunlid A."/>
        </authorList>
    </citation>
    <scope>NUCLEOTIDE SEQUENCE [LARGE SCALE GENOMIC DNA]</scope>
    <source>
        <strain evidence="3 4">CBS 291.85</strain>
    </source>
</reference>
<protein>
    <recommendedName>
        <fullName evidence="2">Endonuclease/exonuclease/phosphatase domain-containing protein</fullName>
    </recommendedName>
</protein>
<keyword evidence="4" id="KW-1185">Reference proteome</keyword>
<evidence type="ECO:0000313" key="4">
    <source>
        <dbReference type="Proteomes" id="UP000559256"/>
    </source>
</evidence>
<feature type="region of interest" description="Disordered" evidence="1">
    <location>
        <begin position="1"/>
        <end position="181"/>
    </location>
</feature>
<feature type="compositionally biased region" description="Low complexity" evidence="1">
    <location>
        <begin position="28"/>
        <end position="45"/>
    </location>
</feature>
<feature type="domain" description="Endonuclease/exonuclease/phosphatase" evidence="2">
    <location>
        <begin position="736"/>
        <end position="959"/>
    </location>
</feature>
<name>A0A8H5FEL2_9AGAR</name>
<dbReference type="CDD" id="cd09076">
    <property type="entry name" value="L1-EN"/>
    <property type="match status" value="1"/>
</dbReference>
<feature type="compositionally biased region" description="Polar residues" evidence="1">
    <location>
        <begin position="602"/>
        <end position="626"/>
    </location>
</feature>
<accession>A0A8H5FEL2</accession>
<dbReference type="InterPro" id="IPR005135">
    <property type="entry name" value="Endo/exonuclease/phosphatase"/>
</dbReference>
<dbReference type="InterPro" id="IPR036691">
    <property type="entry name" value="Endo/exonu/phosph_ase_sf"/>
</dbReference>
<feature type="compositionally biased region" description="Polar residues" evidence="1">
    <location>
        <begin position="674"/>
        <end position="694"/>
    </location>
</feature>
<feature type="region of interest" description="Disordered" evidence="1">
    <location>
        <begin position="237"/>
        <end position="349"/>
    </location>
</feature>
<feature type="compositionally biased region" description="Polar residues" evidence="1">
    <location>
        <begin position="541"/>
        <end position="550"/>
    </location>
</feature>
<proteinExistence type="predicted"/>
<feature type="compositionally biased region" description="Low complexity" evidence="1">
    <location>
        <begin position="244"/>
        <end position="259"/>
    </location>
</feature>
<feature type="compositionally biased region" description="Low complexity" evidence="1">
    <location>
        <begin position="158"/>
        <end position="173"/>
    </location>
</feature>
<feature type="compositionally biased region" description="Polar residues" evidence="1">
    <location>
        <begin position="656"/>
        <end position="666"/>
    </location>
</feature>
<dbReference type="GO" id="GO:0003824">
    <property type="term" value="F:catalytic activity"/>
    <property type="evidence" value="ECO:0007669"/>
    <property type="project" value="InterPro"/>
</dbReference>
<comment type="caution">
    <text evidence="3">The sequence shown here is derived from an EMBL/GenBank/DDBJ whole genome shotgun (WGS) entry which is preliminary data.</text>
</comment>
<feature type="region of interest" description="Disordered" evidence="1">
    <location>
        <begin position="541"/>
        <end position="626"/>
    </location>
</feature>
<sequence>MSSTQNQSLDSTTSGTNANDAPSVSNENGVATAPGNNAANPTSTTDTNTAMVETTENAVPAIAPATSAAGETASTTLQEPSPGGTKNTTDNPDNGNDSGTWNIVQPKKRKGPTIVIGSVPINGRRFNPYTQQNRSSSDTVLPMQGPSPDSFPPLPSRSGTSPTASSNTSTTSTLASPRDWDDISEGEATLRREQFQEGGRAMDDEDDFYADSPIENQPHCPMTGMDLDPDIVGPLTGINDRTDVTPVQSQQPQTQSSVPAEVQHQVRRSRTDTNTTERPRCSFDFTRLPTGQSPVNLQPSLSLPDLPSSHSPNYHTSSIIPSSAQAGGSVAVPLDPSLTNTSIPSAPGQTTQHYVPGTVNLLPADAPVPQGFNASNVHMDQDPAQVAEWDSRVQQFGGILARQFGRSSVDPTVVSSIIEAGIQDVIGDPTVTIIVAPPCPAFRGARPVHYLVTGPSPQQLNLLNRNQVWNTSHASFISLPYRPAPTRYIATILPLHEELSSPIVRDRGITPKFSTPKSTSFSPLSPPGYDAASSYLPVSGEVSTPATGSGLNDGYRRISSDTVTGSANSTVPTAFGMRPLSPERRRTLDTRLSPEQAPGIQGSANQPLAPSSESVSLENPNENHSNSLNEYQQIDTNAINATNFTVDSDGWYHYNHPQSQESTPNEADQHETWPQDNDSQNPVQYPINTPLTSHQNRREWRRQDWVLRKNTKAAITIASLNMRGIGSPGANKWFHINQIMRNKRIGMLLVQETHLTREKADELEKLHKQLVIHCSTHPDKPTGVAGVAIVLHKRYTSTDKNNIQVIEIIPGRALQITTKWHQQDKMTALVVYAPNVTEQEGKASKSFWKDIQKYYETHPHTCKPDIVAGDFNIVEAGAMDRIPARADPDNALNALDNLKLMLNLKDGWRDTYPSMKQYTFFQRATGSQSRLDHIYVTPRVLQTAREWKIEGSGLSFTDHRLVSVQITTPNALNIGKGRWAIPLHLIKDKTFIDTILTNSKPTKCKLDSLHRKPHTPEDNAQRILNDWKNKVIQAAQTKAKTTLPKALVKIRNLQQDIEETANDPSTPEIEKIEKMHALTSKLIHIEKEQHQKLRLSVATRDRIEGETISRYWIQVNKLQKPRDLIYALKKPDMPIPENVDFIPGNAYEKDSKRMAEIAKKYHDNLQDQVAHEATEDERQMIIEEVLNNLDEKKKPMQNQKESLEKNFTSEDVGEALRLTKDNTSCGLDGIPYELYKALHRKTRSELEKGNMEVFDVVELLTAAFNDIAEFGIDPTTNFAAGWMCPLYKKNDRTEIANYRPITILNTDYKIMSKILAIRLAQVAPDLLHVSQAGFVKGRLITDQTKLI</sequence>
<feature type="compositionally biased region" description="Polar residues" evidence="1">
    <location>
        <begin position="560"/>
        <end position="572"/>
    </location>
</feature>
<dbReference type="Gene3D" id="3.60.10.10">
    <property type="entry name" value="Endonuclease/exonuclease/phosphatase"/>
    <property type="match status" value="1"/>
</dbReference>
<dbReference type="SUPFAM" id="SSF56219">
    <property type="entry name" value="DNase I-like"/>
    <property type="match status" value="1"/>
</dbReference>
<feature type="compositionally biased region" description="Polar residues" evidence="1">
    <location>
        <begin position="84"/>
        <end position="103"/>
    </location>
</feature>
<dbReference type="Pfam" id="PF03372">
    <property type="entry name" value="Exo_endo_phos"/>
    <property type="match status" value="1"/>
</dbReference>
<feature type="region of interest" description="Disordered" evidence="1">
    <location>
        <begin position="651"/>
        <end position="696"/>
    </location>
</feature>
<evidence type="ECO:0000256" key="1">
    <source>
        <dbReference type="SAM" id="MobiDB-lite"/>
    </source>
</evidence>
<dbReference type="Proteomes" id="UP000559256">
    <property type="component" value="Unassembled WGS sequence"/>
</dbReference>
<evidence type="ECO:0000259" key="2">
    <source>
        <dbReference type="Pfam" id="PF03372"/>
    </source>
</evidence>
<feature type="compositionally biased region" description="Polar residues" evidence="1">
    <location>
        <begin position="128"/>
        <end position="139"/>
    </location>
</feature>
<feature type="compositionally biased region" description="Polar residues" evidence="1">
    <location>
        <begin position="46"/>
        <end position="57"/>
    </location>
</feature>
<evidence type="ECO:0000313" key="3">
    <source>
        <dbReference type="EMBL" id="KAF5333944.1"/>
    </source>
</evidence>
<feature type="compositionally biased region" description="Polar residues" evidence="1">
    <location>
        <begin position="313"/>
        <end position="326"/>
    </location>
</feature>
<organism evidence="3 4">
    <name type="scientific">Tetrapyrgos nigripes</name>
    <dbReference type="NCBI Taxonomy" id="182062"/>
    <lineage>
        <taxon>Eukaryota</taxon>
        <taxon>Fungi</taxon>
        <taxon>Dikarya</taxon>
        <taxon>Basidiomycota</taxon>
        <taxon>Agaricomycotina</taxon>
        <taxon>Agaricomycetes</taxon>
        <taxon>Agaricomycetidae</taxon>
        <taxon>Agaricales</taxon>
        <taxon>Marasmiineae</taxon>
        <taxon>Marasmiaceae</taxon>
        <taxon>Tetrapyrgos</taxon>
    </lineage>
</organism>
<feature type="compositionally biased region" description="Polar residues" evidence="1">
    <location>
        <begin position="337"/>
        <end position="349"/>
    </location>
</feature>